<gene>
    <name evidence="2" type="primary">40</name>
    <name evidence="2" type="ORF">SEA_PASCHALIS_40</name>
</gene>
<evidence type="ECO:0000313" key="3">
    <source>
        <dbReference type="Proteomes" id="UP000246726"/>
    </source>
</evidence>
<sequence length="96" mass="10363">MLERTEQTFTTLTEQIDNARFIATSDAAGVIDVQVQTIETYATLRLPARDLPGLIDFLVTVQADPAFQPLPEPNPDPEPTPEGDGAVVPEDGELTA</sequence>
<feature type="region of interest" description="Disordered" evidence="1">
    <location>
        <begin position="66"/>
        <end position="96"/>
    </location>
</feature>
<reference evidence="2 3" key="1">
    <citation type="submission" date="2018-04" db="EMBL/GenBank/DDBJ databases">
        <authorList>
            <person name="Paschalis M.I."/>
            <person name="Cheong D.K."/>
            <person name="Petit-Frere T."/>
            <person name="Stoner K.N."/>
            <person name="Veracka M."/>
            <person name="Ewers R.M."/>
            <person name="Maciver D.B."/>
            <person name="Santiago X."/>
            <person name="Nichols C.D."/>
            <person name="Scaff D.S."/>
            <person name="Osorio S.M."/>
            <person name="Mercado F.J."/>
            <person name="Tamondong K.G."/>
            <person name="Lee J."/>
            <person name="Nicholson R.L."/>
            <person name="Antonucci M.K."/>
            <person name="Anger G.K."/>
            <person name="Washington J.M."/>
            <person name="Garlena R.A."/>
            <person name="Russell D.A."/>
            <person name="Pope W.H."/>
            <person name="Jacobs-Sera D."/>
            <person name="Hendrix R.W."/>
            <person name="Hatfull G.F."/>
        </authorList>
    </citation>
    <scope>NUCLEOTIDE SEQUENCE [LARGE SCALE GENOMIC DNA]</scope>
</reference>
<keyword evidence="3" id="KW-1185">Reference proteome</keyword>
<organism evidence="2 3">
    <name type="scientific">Microbacterium phage Paschalis</name>
    <dbReference type="NCBI Taxonomy" id="2992928"/>
    <lineage>
        <taxon>Viruses</taxon>
        <taxon>Duplodnaviria</taxon>
        <taxon>Heunggongvirae</taxon>
        <taxon>Uroviricota</taxon>
        <taxon>Caudoviricetes</taxon>
        <taxon>Hodgkinviridae</taxon>
        <taxon>Quhwahvirus</taxon>
        <taxon>Quhwahvirus paschalis</taxon>
    </lineage>
</organism>
<accession>A0A2U8UPK5</accession>
<feature type="compositionally biased region" description="Pro residues" evidence="1">
    <location>
        <begin position="68"/>
        <end position="80"/>
    </location>
</feature>
<protein>
    <submittedName>
        <fullName evidence="2">Uncharacterized protein</fullName>
    </submittedName>
</protein>
<dbReference type="RefSeq" id="YP_009801887.1">
    <property type="nucleotide sequence ID" value="NC_047976.1"/>
</dbReference>
<evidence type="ECO:0000256" key="1">
    <source>
        <dbReference type="SAM" id="MobiDB-lite"/>
    </source>
</evidence>
<dbReference type="GeneID" id="54992415"/>
<proteinExistence type="predicted"/>
<evidence type="ECO:0000313" key="2">
    <source>
        <dbReference type="EMBL" id="AWN05533.1"/>
    </source>
</evidence>
<dbReference type="EMBL" id="MH155873">
    <property type="protein sequence ID" value="AWN05533.1"/>
    <property type="molecule type" value="Genomic_DNA"/>
</dbReference>
<name>A0A2U8UPK5_9CAUD</name>
<dbReference type="Proteomes" id="UP000246726">
    <property type="component" value="Segment"/>
</dbReference>